<evidence type="ECO:0000256" key="2">
    <source>
        <dbReference type="ARBA" id="ARBA00022475"/>
    </source>
</evidence>
<evidence type="ECO:0000256" key="3">
    <source>
        <dbReference type="ARBA" id="ARBA00022692"/>
    </source>
</evidence>
<dbReference type="GeneID" id="127749966"/>
<keyword evidence="4" id="KW-1133">Transmembrane helix</keyword>
<dbReference type="Pfam" id="PF08395">
    <property type="entry name" value="7tm_7"/>
    <property type="match status" value="1"/>
</dbReference>
<evidence type="ECO:0000313" key="6">
    <source>
        <dbReference type="Proteomes" id="UP000504606"/>
    </source>
</evidence>
<comment type="subcellular location">
    <subcellularLocation>
        <location evidence="1">Cell membrane</location>
        <topology evidence="1">Multi-pass membrane protein</topology>
    </subcellularLocation>
</comment>
<organism evidence="6 7">
    <name type="scientific">Frankliniella occidentalis</name>
    <name type="common">Western flower thrips</name>
    <name type="synonym">Euthrips occidentalis</name>
    <dbReference type="NCBI Taxonomy" id="133901"/>
    <lineage>
        <taxon>Eukaryota</taxon>
        <taxon>Metazoa</taxon>
        <taxon>Ecdysozoa</taxon>
        <taxon>Arthropoda</taxon>
        <taxon>Hexapoda</taxon>
        <taxon>Insecta</taxon>
        <taxon>Pterygota</taxon>
        <taxon>Neoptera</taxon>
        <taxon>Paraneoptera</taxon>
        <taxon>Thysanoptera</taxon>
        <taxon>Terebrantia</taxon>
        <taxon>Thripoidea</taxon>
        <taxon>Thripidae</taxon>
        <taxon>Frankliniella</taxon>
    </lineage>
</organism>
<keyword evidence="6" id="KW-1185">Reference proteome</keyword>
<dbReference type="RefSeq" id="XP_052126137.1">
    <property type="nucleotide sequence ID" value="XM_052270177.1"/>
</dbReference>
<evidence type="ECO:0000256" key="5">
    <source>
        <dbReference type="ARBA" id="ARBA00023136"/>
    </source>
</evidence>
<keyword evidence="2" id="KW-1003">Cell membrane</keyword>
<dbReference type="GO" id="GO:0050909">
    <property type="term" value="P:sensory perception of taste"/>
    <property type="evidence" value="ECO:0007669"/>
    <property type="project" value="InterPro"/>
</dbReference>
<dbReference type="GO" id="GO:0005886">
    <property type="term" value="C:plasma membrane"/>
    <property type="evidence" value="ECO:0007669"/>
    <property type="project" value="UniProtKB-SubCell"/>
</dbReference>
<sequence>MFRFSQENWKTDLWRRLRRRHMDISDTVRAAADSTFLQVAVAVAAVTIESICEFYNVFNFAARNASTVVNPVWPLLAVLEICITLSSCHEAQRESDKLLEIIHDTLNSPGLSERAYKELQVLRLQVAHLAVRCEAMSCVPLDRRTIQAMISVSTTQLVILLQIQLQ</sequence>
<evidence type="ECO:0000313" key="7">
    <source>
        <dbReference type="RefSeq" id="XP_052126137.1"/>
    </source>
</evidence>
<evidence type="ECO:0000256" key="1">
    <source>
        <dbReference type="ARBA" id="ARBA00004651"/>
    </source>
</evidence>
<keyword evidence="3" id="KW-0812">Transmembrane</keyword>
<evidence type="ECO:0000256" key="4">
    <source>
        <dbReference type="ARBA" id="ARBA00022989"/>
    </source>
</evidence>
<dbReference type="AlphaFoldDB" id="A0A9C6WS36"/>
<dbReference type="Proteomes" id="UP000504606">
    <property type="component" value="Unplaced"/>
</dbReference>
<keyword evidence="5" id="KW-0472">Membrane</keyword>
<protein>
    <submittedName>
        <fullName evidence="7">Uncharacterized protein LOC127749966</fullName>
    </submittedName>
</protein>
<name>A0A9C6WS36_FRAOC</name>
<dbReference type="KEGG" id="foc:127749966"/>
<accession>A0A9C6WS36</accession>
<dbReference type="InterPro" id="IPR013604">
    <property type="entry name" value="7TM_chemorcpt"/>
</dbReference>
<proteinExistence type="predicted"/>
<gene>
    <name evidence="7" type="primary">LOC127749966</name>
</gene>
<reference evidence="7" key="1">
    <citation type="submission" date="2025-08" db="UniProtKB">
        <authorList>
            <consortium name="RefSeq"/>
        </authorList>
    </citation>
    <scope>IDENTIFICATION</scope>
    <source>
        <tissue evidence="7">Whole organism</tissue>
    </source>
</reference>